<proteinExistence type="predicted"/>
<reference evidence="1 2" key="1">
    <citation type="submission" date="2019-11" db="EMBL/GenBank/DDBJ databases">
        <title>Characterization of a new Erwinia amylovora bacteriophage.</title>
        <authorList>
            <person name="Valentovich L.N."/>
            <person name="Akhremchuk A.E."/>
            <person name="Besarab N.V."/>
            <person name="Lagonenko A.L."/>
        </authorList>
    </citation>
    <scope>NUCLEOTIDE SEQUENCE [LARGE SCALE GENOMIC DNA]</scope>
</reference>
<keyword evidence="2" id="KW-1185">Reference proteome</keyword>
<dbReference type="InterPro" id="IPR058630">
    <property type="entry name" value="T4_Y16D"/>
</dbReference>
<dbReference type="Pfam" id="PF26092">
    <property type="entry name" value="T4_Y16D"/>
    <property type="match status" value="1"/>
</dbReference>
<sequence>MSTDHPVQPGVSFDTLPDHCIQTWPDYEHRVQRQIVCAANRFEMRDGTPLIIPASRHYSPIMRTLAKMLAEKGIIKTMMVCGDDQGFIDQYDNYHTREVGMDIVKHSGQPFNAERNGHNRELFSEGLY</sequence>
<accession>A0A6B9J6C8</accession>
<dbReference type="Proteomes" id="UP000433183">
    <property type="component" value="Segment"/>
</dbReference>
<evidence type="ECO:0000313" key="2">
    <source>
        <dbReference type="Proteomes" id="UP000433183"/>
    </source>
</evidence>
<evidence type="ECO:0000313" key="1">
    <source>
        <dbReference type="EMBL" id="QGZ16348.1"/>
    </source>
</evidence>
<organism evidence="1 2">
    <name type="scientific">Erwinia phage Hena1</name>
    <dbReference type="NCBI Taxonomy" id="2678601"/>
    <lineage>
        <taxon>Viruses</taxon>
        <taxon>Duplodnaviria</taxon>
        <taxon>Heunggongvirae</taxon>
        <taxon>Uroviricota</taxon>
        <taxon>Caudoviricetes</taxon>
        <taxon>Vequintavirinae</taxon>
        <taxon>Henunavirus</taxon>
        <taxon>Henunavirus hena1</taxon>
    </lineage>
</organism>
<protein>
    <submittedName>
        <fullName evidence="1">Uncharacterized protein</fullName>
    </submittedName>
</protein>
<gene>
    <name evidence="1" type="ORF">Hena1_01980</name>
</gene>
<dbReference type="EMBL" id="MN732867">
    <property type="protein sequence ID" value="QGZ16348.1"/>
    <property type="molecule type" value="Genomic_DNA"/>
</dbReference>
<name>A0A6B9J6C8_9CAUD</name>